<proteinExistence type="inferred from homology"/>
<dbReference type="InterPro" id="IPR036881">
    <property type="entry name" value="Glyco_hydro_3_C_sf"/>
</dbReference>
<comment type="caution">
    <text evidence="6">The sequence shown here is derived from an EMBL/GenBank/DDBJ whole genome shotgun (WGS) entry which is preliminary data.</text>
</comment>
<keyword evidence="2" id="KW-0378">Hydrolase</keyword>
<dbReference type="PANTHER" id="PTHR42721">
    <property type="entry name" value="SUGAR HYDROLASE-RELATED"/>
    <property type="match status" value="1"/>
</dbReference>
<dbReference type="SMART" id="SM01217">
    <property type="entry name" value="Fn3_like"/>
    <property type="match status" value="1"/>
</dbReference>
<keyword evidence="3" id="KW-0326">Glycosidase</keyword>
<protein>
    <recommendedName>
        <fullName evidence="5">Fibronectin type III-like domain-containing protein</fullName>
    </recommendedName>
</protein>
<evidence type="ECO:0000256" key="2">
    <source>
        <dbReference type="ARBA" id="ARBA00022801"/>
    </source>
</evidence>
<dbReference type="Gene3D" id="2.60.40.10">
    <property type="entry name" value="Immunoglobulins"/>
    <property type="match status" value="1"/>
</dbReference>
<keyword evidence="4" id="KW-0732">Signal</keyword>
<dbReference type="Proteomes" id="UP001383192">
    <property type="component" value="Unassembled WGS sequence"/>
</dbReference>
<evidence type="ECO:0000313" key="6">
    <source>
        <dbReference type="EMBL" id="KAK7037454.1"/>
    </source>
</evidence>
<feature type="chain" id="PRO_5044001676" description="Fibronectin type III-like domain-containing protein" evidence="4">
    <location>
        <begin position="23"/>
        <end position="778"/>
    </location>
</feature>
<dbReference type="SUPFAM" id="SSF51445">
    <property type="entry name" value="(Trans)glycosidases"/>
    <property type="match status" value="2"/>
</dbReference>
<reference evidence="6 7" key="1">
    <citation type="submission" date="2024-01" db="EMBL/GenBank/DDBJ databases">
        <title>A draft genome for a cacao thread blight-causing isolate of Paramarasmius palmivorus.</title>
        <authorList>
            <person name="Baruah I.K."/>
            <person name="Bukari Y."/>
            <person name="Amoako-Attah I."/>
            <person name="Meinhardt L.W."/>
            <person name="Bailey B.A."/>
            <person name="Cohen S.P."/>
        </authorList>
    </citation>
    <scope>NUCLEOTIDE SEQUENCE [LARGE SCALE GENOMIC DNA]</scope>
    <source>
        <strain evidence="6 7">GH-12</strain>
    </source>
</reference>
<dbReference type="AlphaFoldDB" id="A0AAW0CFL2"/>
<evidence type="ECO:0000256" key="1">
    <source>
        <dbReference type="ARBA" id="ARBA00005336"/>
    </source>
</evidence>
<dbReference type="InterPro" id="IPR044993">
    <property type="entry name" value="BXL"/>
</dbReference>
<dbReference type="InterPro" id="IPR002772">
    <property type="entry name" value="Glyco_hydro_3_C"/>
</dbReference>
<dbReference type="InterPro" id="IPR013783">
    <property type="entry name" value="Ig-like_fold"/>
</dbReference>
<dbReference type="PANTHER" id="PTHR42721:SF3">
    <property type="entry name" value="BETA-D-XYLOSIDASE 5-RELATED"/>
    <property type="match status" value="1"/>
</dbReference>
<name>A0AAW0CFL2_9AGAR</name>
<dbReference type="Gene3D" id="3.40.50.1700">
    <property type="entry name" value="Glycoside hydrolase family 3 C-terminal domain"/>
    <property type="match status" value="1"/>
</dbReference>
<gene>
    <name evidence="6" type="ORF">VNI00_010946</name>
</gene>
<dbReference type="SUPFAM" id="SSF52279">
    <property type="entry name" value="Beta-D-glucan exohydrolase, C-terminal domain"/>
    <property type="match status" value="1"/>
</dbReference>
<sequence length="778" mass="84203">MQFNNAFLATIVAAIGASSTYAALVPRADPTCGTTGDATLVDCQNLVNSEWSNLNYERTCTYAGKTAYNPICHPGNCCVYVTVDTLTEDDVKNAAKTIVSGCASQSTDTVNGVINVNADARVCIGNGDACGDFASFISLTLSRGFPDCENGPLAHNLVCNPDAPSLDRAKAVVAEFTLEELIANTGNDSPGVPRLGLAPYNWWNEALHGFGGSPGSNFSSEHGTPFSYSTSFPAPILMSAAFDDDTHFTPLRNVISTEGRAFHNFNRSGIDFWALPISTHSGIHDGAEVKKLLERILYGSRVRDFWGLGDDQWIVGDCAAVEVIYTGHGYTEDIVNASALALKAGVDIDCGTTFPTYLGEALEKGLIAEDDIKKALVRQYHSLVRTGYFDPPSRQPYRQIGWSDVNTKVTQELAYRAAVDGMVLLKNDGTLPLSPKKTKVALIGPFANATRQMQSNYAPACAINTTSTSEFPAALDAASEADVIIYIGGMDLSVEDEFRDREEYWVARESGRLADVAGKEKGKSKKLVVVSMGGGQVDCSWIKKDSRVNALLWAGLPSQSGGTALLDILTGKKAPAGRLPVTQYPAGYVNEVPMTDMGLRPRTGEIPGRTYKWYTGKPGDEFGFGLHYTKFDIAWEKSETDFDVLTYNIQDLISTASNQQYIDLAPLDTFTLSVTNAGRTTASDFVALLFVQTKAGPQPTSQKELVAYTRVKDVQPGQSTSAELTVTLGAIARTDENGDRVLYPGEYELLADWDGKAKKKIRLRGKEERLVVWPQPPS</sequence>
<feature type="signal peptide" evidence="4">
    <location>
        <begin position="1"/>
        <end position="22"/>
    </location>
</feature>
<dbReference type="Pfam" id="PF01915">
    <property type="entry name" value="Glyco_hydro_3_C"/>
    <property type="match status" value="1"/>
</dbReference>
<dbReference type="InterPro" id="IPR026891">
    <property type="entry name" value="Fn3-like"/>
</dbReference>
<dbReference type="GO" id="GO:0045493">
    <property type="term" value="P:xylan catabolic process"/>
    <property type="evidence" value="ECO:0007669"/>
    <property type="project" value="InterPro"/>
</dbReference>
<dbReference type="InterPro" id="IPR017853">
    <property type="entry name" value="GH"/>
</dbReference>
<dbReference type="InterPro" id="IPR036962">
    <property type="entry name" value="Glyco_hydro_3_N_sf"/>
</dbReference>
<dbReference type="GO" id="GO:0046556">
    <property type="term" value="F:alpha-L-arabinofuranosidase activity"/>
    <property type="evidence" value="ECO:0007669"/>
    <property type="project" value="TreeGrafter"/>
</dbReference>
<evidence type="ECO:0000313" key="7">
    <source>
        <dbReference type="Proteomes" id="UP001383192"/>
    </source>
</evidence>
<dbReference type="EMBL" id="JAYKXP010000046">
    <property type="protein sequence ID" value="KAK7037454.1"/>
    <property type="molecule type" value="Genomic_DNA"/>
</dbReference>
<dbReference type="Gene3D" id="3.20.20.300">
    <property type="entry name" value="Glycoside hydrolase, family 3, N-terminal domain"/>
    <property type="match status" value="2"/>
</dbReference>
<feature type="domain" description="Fibronectin type III-like" evidence="5">
    <location>
        <begin position="685"/>
        <end position="755"/>
    </location>
</feature>
<dbReference type="GO" id="GO:0009044">
    <property type="term" value="F:xylan 1,4-beta-xylosidase activity"/>
    <property type="evidence" value="ECO:0007669"/>
    <property type="project" value="InterPro"/>
</dbReference>
<evidence type="ECO:0000256" key="4">
    <source>
        <dbReference type="SAM" id="SignalP"/>
    </source>
</evidence>
<evidence type="ECO:0000259" key="5">
    <source>
        <dbReference type="SMART" id="SM01217"/>
    </source>
</evidence>
<evidence type="ECO:0000256" key="3">
    <source>
        <dbReference type="ARBA" id="ARBA00023295"/>
    </source>
</evidence>
<comment type="similarity">
    <text evidence="1">Belongs to the glycosyl hydrolase 3 family.</text>
</comment>
<dbReference type="GO" id="GO:0031222">
    <property type="term" value="P:arabinan catabolic process"/>
    <property type="evidence" value="ECO:0007669"/>
    <property type="project" value="TreeGrafter"/>
</dbReference>
<keyword evidence="7" id="KW-1185">Reference proteome</keyword>
<dbReference type="Pfam" id="PF14310">
    <property type="entry name" value="Fn3-like"/>
    <property type="match status" value="1"/>
</dbReference>
<organism evidence="6 7">
    <name type="scientific">Paramarasmius palmivorus</name>
    <dbReference type="NCBI Taxonomy" id="297713"/>
    <lineage>
        <taxon>Eukaryota</taxon>
        <taxon>Fungi</taxon>
        <taxon>Dikarya</taxon>
        <taxon>Basidiomycota</taxon>
        <taxon>Agaricomycotina</taxon>
        <taxon>Agaricomycetes</taxon>
        <taxon>Agaricomycetidae</taxon>
        <taxon>Agaricales</taxon>
        <taxon>Marasmiineae</taxon>
        <taxon>Marasmiaceae</taxon>
        <taxon>Paramarasmius</taxon>
    </lineage>
</organism>
<accession>A0AAW0CFL2</accession>